<dbReference type="PROSITE" id="PS50127">
    <property type="entry name" value="UBC_2"/>
    <property type="match status" value="1"/>
</dbReference>
<keyword evidence="4 7" id="KW-0833">Ubl conjugation pathway</keyword>
<keyword evidence="10" id="KW-1185">Reference proteome</keyword>
<keyword evidence="7" id="KW-0547">Nucleotide-binding</keyword>
<evidence type="ECO:0000256" key="2">
    <source>
        <dbReference type="ARBA" id="ARBA00012486"/>
    </source>
</evidence>
<protein>
    <recommendedName>
        <fullName evidence="5">Ubiquitin-conjugating enzyme E2-18 kDa</fullName>
        <ecNumber evidence="2">2.3.2.23</ecNumber>
    </recommendedName>
</protein>
<dbReference type="CDD" id="cd23801">
    <property type="entry name" value="UBCc_UBE2L3"/>
    <property type="match status" value="1"/>
</dbReference>
<dbReference type="AlphaFoldDB" id="A0AAW1CVS5"/>
<evidence type="ECO:0000256" key="6">
    <source>
        <dbReference type="PROSITE-ProRule" id="PRU10133"/>
    </source>
</evidence>
<dbReference type="InterPro" id="IPR016135">
    <property type="entry name" value="UBQ-conjugating_enzyme/RWD"/>
</dbReference>
<dbReference type="SMART" id="SM00212">
    <property type="entry name" value="UBCc"/>
    <property type="match status" value="1"/>
</dbReference>
<dbReference type="EC" id="2.3.2.23" evidence="2"/>
<feature type="domain" description="UBC core" evidence="8">
    <location>
        <begin position="1"/>
        <end position="131"/>
    </location>
</feature>
<keyword evidence="7" id="KW-0067">ATP-binding</keyword>
<dbReference type="FunFam" id="3.10.110.10:FF:000011">
    <property type="entry name" value="Ubiquitin-conjugating enzyme E2 L3"/>
    <property type="match status" value="1"/>
</dbReference>
<dbReference type="InterPro" id="IPR000608">
    <property type="entry name" value="UBC"/>
</dbReference>
<dbReference type="GO" id="GO:0061631">
    <property type="term" value="F:ubiquitin conjugating enzyme activity"/>
    <property type="evidence" value="ECO:0007669"/>
    <property type="project" value="UniProtKB-EC"/>
</dbReference>
<evidence type="ECO:0000259" key="8">
    <source>
        <dbReference type="PROSITE" id="PS50127"/>
    </source>
</evidence>
<evidence type="ECO:0000313" key="10">
    <source>
        <dbReference type="Proteomes" id="UP001461498"/>
    </source>
</evidence>
<evidence type="ECO:0000256" key="1">
    <source>
        <dbReference type="ARBA" id="ARBA00000485"/>
    </source>
</evidence>
<dbReference type="InterPro" id="IPR023313">
    <property type="entry name" value="UBQ-conjugating_AS"/>
</dbReference>
<evidence type="ECO:0000256" key="3">
    <source>
        <dbReference type="ARBA" id="ARBA00022679"/>
    </source>
</evidence>
<accession>A0AAW1CVS5</accession>
<evidence type="ECO:0000256" key="5">
    <source>
        <dbReference type="ARBA" id="ARBA00067751"/>
    </source>
</evidence>
<dbReference type="GO" id="GO:0005524">
    <property type="term" value="F:ATP binding"/>
    <property type="evidence" value="ECO:0007669"/>
    <property type="project" value="UniProtKB-UniRule"/>
</dbReference>
<evidence type="ECO:0000313" key="9">
    <source>
        <dbReference type="EMBL" id="KAK9502100.1"/>
    </source>
</evidence>
<evidence type="ECO:0000256" key="4">
    <source>
        <dbReference type="ARBA" id="ARBA00022786"/>
    </source>
</evidence>
<comment type="caution">
    <text evidence="9">The sequence shown here is derived from an EMBL/GenBank/DDBJ whole genome shotgun (WGS) entry which is preliminary data.</text>
</comment>
<organism evidence="9 10">
    <name type="scientific">Rhynocoris fuscipes</name>
    <dbReference type="NCBI Taxonomy" id="488301"/>
    <lineage>
        <taxon>Eukaryota</taxon>
        <taxon>Metazoa</taxon>
        <taxon>Ecdysozoa</taxon>
        <taxon>Arthropoda</taxon>
        <taxon>Hexapoda</taxon>
        <taxon>Insecta</taxon>
        <taxon>Pterygota</taxon>
        <taxon>Neoptera</taxon>
        <taxon>Paraneoptera</taxon>
        <taxon>Hemiptera</taxon>
        <taxon>Heteroptera</taxon>
        <taxon>Panheteroptera</taxon>
        <taxon>Cimicomorpha</taxon>
        <taxon>Reduviidae</taxon>
        <taxon>Harpactorinae</taxon>
        <taxon>Harpactorini</taxon>
        <taxon>Rhynocoris</taxon>
    </lineage>
</organism>
<dbReference type="Proteomes" id="UP001461498">
    <property type="component" value="Unassembled WGS sequence"/>
</dbReference>
<name>A0AAW1CVS5_9HEMI</name>
<reference evidence="9 10" key="1">
    <citation type="submission" date="2022-12" db="EMBL/GenBank/DDBJ databases">
        <title>Chromosome-level genome assembly of true bugs.</title>
        <authorList>
            <person name="Ma L."/>
            <person name="Li H."/>
        </authorList>
    </citation>
    <scope>NUCLEOTIDE SEQUENCE [LARGE SCALE GENOMIC DNA]</scope>
    <source>
        <strain evidence="9">Lab_2022b</strain>
    </source>
</reference>
<dbReference type="Gene3D" id="3.10.110.10">
    <property type="entry name" value="Ubiquitin Conjugating Enzyme"/>
    <property type="match status" value="1"/>
</dbReference>
<evidence type="ECO:0000256" key="7">
    <source>
        <dbReference type="RuleBase" id="RU362109"/>
    </source>
</evidence>
<sequence length="136" mass="15744">MKYFRDLEILESNFLHWRGLLLPENPPYNKGAFKIDIIFPVEYPLKAPKIIFLTKIYHPNIDEKGNVCLPIITAENWKPAIKIEQIIEVLIALINSPDTELPLRADVAQELVTDRDSFMKKASEFTEKHAETRPVD</sequence>
<proteinExistence type="inferred from homology"/>
<dbReference type="SUPFAM" id="SSF54495">
    <property type="entry name" value="UBC-like"/>
    <property type="match status" value="1"/>
</dbReference>
<comment type="catalytic activity">
    <reaction evidence="1">
        <text>S-ubiquitinyl-[E1 ubiquitin-activating enzyme]-L-cysteine + [E2 ubiquitin-conjugating enzyme]-L-cysteine = [E1 ubiquitin-activating enzyme]-L-cysteine + S-ubiquitinyl-[E2 ubiquitin-conjugating enzyme]-L-cysteine.</text>
        <dbReference type="EC" id="2.3.2.23"/>
    </reaction>
</comment>
<comment type="similarity">
    <text evidence="7">Belongs to the ubiquitin-conjugating enzyme family.</text>
</comment>
<feature type="active site" description="Glycyl thioester intermediate" evidence="6">
    <location>
        <position position="68"/>
    </location>
</feature>
<keyword evidence="3" id="KW-0808">Transferase</keyword>
<dbReference type="Pfam" id="PF00179">
    <property type="entry name" value="UQ_con"/>
    <property type="match status" value="1"/>
</dbReference>
<gene>
    <name evidence="9" type="ORF">O3M35_012694</name>
</gene>
<dbReference type="PROSITE" id="PS00183">
    <property type="entry name" value="UBC_1"/>
    <property type="match status" value="1"/>
</dbReference>
<dbReference type="EMBL" id="JAPXFL010000009">
    <property type="protein sequence ID" value="KAK9502100.1"/>
    <property type="molecule type" value="Genomic_DNA"/>
</dbReference>
<dbReference type="PANTHER" id="PTHR24068">
    <property type="entry name" value="UBIQUITIN-CONJUGATING ENZYME E2"/>
    <property type="match status" value="1"/>
</dbReference>